<evidence type="ECO:0000256" key="1">
    <source>
        <dbReference type="SAM" id="Phobius"/>
    </source>
</evidence>
<dbReference type="EMBL" id="CP103416">
    <property type="protein sequence ID" value="UVW34002.1"/>
    <property type="molecule type" value="Genomic_DNA"/>
</dbReference>
<reference evidence="2" key="1">
    <citation type="submission" date="2022-08" db="EMBL/GenBank/DDBJ databases">
        <title>Catabolic pathway analysis in culturable SAR92 clade bacteria reveals their overlooked roles in DMSP degradation in coastal seas.</title>
        <authorList>
            <person name="He X."/>
            <person name="Zhang X."/>
            <person name="Zhang Y."/>
        </authorList>
    </citation>
    <scope>NUCLEOTIDE SEQUENCE</scope>
    <source>
        <strain evidence="2">H455</strain>
    </source>
</reference>
<keyword evidence="1" id="KW-0472">Membrane</keyword>
<proteinExistence type="predicted"/>
<dbReference type="Proteomes" id="UP001059934">
    <property type="component" value="Chromosome"/>
</dbReference>
<evidence type="ECO:0000313" key="3">
    <source>
        <dbReference type="Proteomes" id="UP001059934"/>
    </source>
</evidence>
<keyword evidence="3" id="KW-1185">Reference proteome</keyword>
<organism evidence="2 3">
    <name type="scientific">SAR92 clade bacterium H455</name>
    <dbReference type="NCBI Taxonomy" id="2974818"/>
    <lineage>
        <taxon>Bacteria</taxon>
        <taxon>Pseudomonadati</taxon>
        <taxon>Pseudomonadota</taxon>
        <taxon>Gammaproteobacteria</taxon>
        <taxon>Cellvibrionales</taxon>
        <taxon>Porticoccaceae</taxon>
        <taxon>SAR92 clade</taxon>
    </lineage>
</organism>
<sequence length="83" mass="9959">MAVLRSRKYLQLSDAEILKRYKDQATGEDLYFLQVEIEQRDLAEEALQVLRQVNKKARHSVLYYLFYALMFGFFIVRFGKDFI</sequence>
<keyword evidence="1" id="KW-1133">Transmembrane helix</keyword>
<name>A0ABY5TJE5_9GAMM</name>
<feature type="transmembrane region" description="Helical" evidence="1">
    <location>
        <begin position="61"/>
        <end position="79"/>
    </location>
</feature>
<protein>
    <submittedName>
        <fullName evidence="2">Uncharacterized protein</fullName>
    </submittedName>
</protein>
<keyword evidence="1" id="KW-0812">Transmembrane</keyword>
<gene>
    <name evidence="2" type="ORF">NYF23_08120</name>
</gene>
<accession>A0ABY5TJE5</accession>
<evidence type="ECO:0000313" key="2">
    <source>
        <dbReference type="EMBL" id="UVW34002.1"/>
    </source>
</evidence>